<dbReference type="OrthoDB" id="2472181at2"/>
<protein>
    <submittedName>
        <fullName evidence="3">Amino acid adenylation domain-containing protein</fullName>
    </submittedName>
</protein>
<dbReference type="SUPFAM" id="SSF56801">
    <property type="entry name" value="Acetyl-CoA synthetase-like"/>
    <property type="match status" value="1"/>
</dbReference>
<gene>
    <name evidence="3" type="ORF">E1283_18860</name>
</gene>
<sequence length="544" mass="57683">MEHRTAPETGALPEIGALSHPLRRLSGPDRGLFRSFGQGPLRPVPHSHIHHAFEEQAARRPLAVAAEHLGETISYGELNRQADRLAALLTERGIGPGDLVGLFLRRSIPMLVGLLAALKAGAAYVPQDVGTAPAAQLAHVRATSRARVVLTESRYLDLMPPDDPGAGGPFEAIAVDAVMVGVVCPEAPPRPASSADDGCYVLFTSGTTGRPNGVTVTHRNVCNLLLTQPGDLGIRPGDRVAQILNIAFDMAAWEILGALSHGATLVIRGRDIAAAVRGCHVVIATPTVLSAIDPDRCPRIRTVAVAGEPCPRPLADRWAGTGAFYNGCGPTETTIVNTMQLHHPAAPRLTIGRPTPNNTVYVLDERRRPCPIGEVGEMWAGGAGVSVGYLDNPELTAERYAPDPFLGAGRLMFRTRDLGRWTPDGELEHLGRTDDQVKIRGFRVELDAVSAILESLPGCARAATVRLDDRTLVSFVSPGGLSPAAARRAVAAALPYYCVPAAVYALDVLPRTSRGKIDKAALSRLAVHLADPAGDRAELHEAAS</sequence>
<dbReference type="GO" id="GO:0005737">
    <property type="term" value="C:cytoplasm"/>
    <property type="evidence" value="ECO:0007669"/>
    <property type="project" value="TreeGrafter"/>
</dbReference>
<keyword evidence="4" id="KW-1185">Reference proteome</keyword>
<dbReference type="GO" id="GO:0043041">
    <property type="term" value="P:amino acid activation for nonribosomal peptide biosynthetic process"/>
    <property type="evidence" value="ECO:0007669"/>
    <property type="project" value="TreeGrafter"/>
</dbReference>
<proteinExistence type="predicted"/>
<reference evidence="3 4" key="1">
    <citation type="submission" date="2019-03" db="EMBL/GenBank/DDBJ databases">
        <title>Draft genome sequences of novel Actinobacteria.</title>
        <authorList>
            <person name="Sahin N."/>
            <person name="Ay H."/>
            <person name="Saygin H."/>
        </authorList>
    </citation>
    <scope>NUCLEOTIDE SEQUENCE [LARGE SCALE GENOMIC DNA]</scope>
    <source>
        <strain evidence="3 4">DSM 41900</strain>
    </source>
</reference>
<comment type="caution">
    <text evidence="3">The sequence shown here is derived from an EMBL/GenBank/DDBJ whole genome shotgun (WGS) entry which is preliminary data.</text>
</comment>
<dbReference type="AlphaFoldDB" id="A0A4R4T8L3"/>
<evidence type="ECO:0000256" key="1">
    <source>
        <dbReference type="SAM" id="MobiDB-lite"/>
    </source>
</evidence>
<dbReference type="Pfam" id="PF00501">
    <property type="entry name" value="AMP-binding"/>
    <property type="match status" value="1"/>
</dbReference>
<dbReference type="NCBIfam" id="TIGR01733">
    <property type="entry name" value="AA-adenyl-dom"/>
    <property type="match status" value="1"/>
</dbReference>
<name>A0A4R4T8L3_9ACTN</name>
<dbReference type="InterPro" id="IPR045851">
    <property type="entry name" value="AMP-bd_C_sf"/>
</dbReference>
<dbReference type="GO" id="GO:0044550">
    <property type="term" value="P:secondary metabolite biosynthetic process"/>
    <property type="evidence" value="ECO:0007669"/>
    <property type="project" value="TreeGrafter"/>
</dbReference>
<accession>A0A4R4T8L3</accession>
<dbReference type="Gene3D" id="3.40.50.12780">
    <property type="entry name" value="N-terminal domain of ligase-like"/>
    <property type="match status" value="1"/>
</dbReference>
<dbReference type="PANTHER" id="PTHR45527">
    <property type="entry name" value="NONRIBOSOMAL PEPTIDE SYNTHETASE"/>
    <property type="match status" value="1"/>
</dbReference>
<feature type="domain" description="AMP-dependent synthetase/ligase" evidence="2">
    <location>
        <begin position="53"/>
        <end position="390"/>
    </location>
</feature>
<evidence type="ECO:0000313" key="4">
    <source>
        <dbReference type="Proteomes" id="UP000295345"/>
    </source>
</evidence>
<dbReference type="InterPro" id="IPR042099">
    <property type="entry name" value="ANL_N_sf"/>
</dbReference>
<dbReference type="EMBL" id="SMKI01000195">
    <property type="protein sequence ID" value="TDC73578.1"/>
    <property type="molecule type" value="Genomic_DNA"/>
</dbReference>
<dbReference type="PANTHER" id="PTHR45527:SF1">
    <property type="entry name" value="FATTY ACID SYNTHASE"/>
    <property type="match status" value="1"/>
</dbReference>
<dbReference type="GO" id="GO:0031177">
    <property type="term" value="F:phosphopantetheine binding"/>
    <property type="evidence" value="ECO:0007669"/>
    <property type="project" value="TreeGrafter"/>
</dbReference>
<dbReference type="Proteomes" id="UP000295345">
    <property type="component" value="Unassembled WGS sequence"/>
</dbReference>
<dbReference type="RefSeq" id="WP_132819254.1">
    <property type="nucleotide sequence ID" value="NZ_SMKI01000195.1"/>
</dbReference>
<evidence type="ECO:0000313" key="3">
    <source>
        <dbReference type="EMBL" id="TDC73578.1"/>
    </source>
</evidence>
<evidence type="ECO:0000259" key="2">
    <source>
        <dbReference type="Pfam" id="PF00501"/>
    </source>
</evidence>
<organism evidence="3 4">
    <name type="scientific">Streptomyces hainanensis</name>
    <dbReference type="NCBI Taxonomy" id="402648"/>
    <lineage>
        <taxon>Bacteria</taxon>
        <taxon>Bacillati</taxon>
        <taxon>Actinomycetota</taxon>
        <taxon>Actinomycetes</taxon>
        <taxon>Kitasatosporales</taxon>
        <taxon>Streptomycetaceae</taxon>
        <taxon>Streptomyces</taxon>
    </lineage>
</organism>
<feature type="region of interest" description="Disordered" evidence="1">
    <location>
        <begin position="1"/>
        <end position="23"/>
    </location>
</feature>
<dbReference type="Gene3D" id="3.30.300.30">
    <property type="match status" value="1"/>
</dbReference>
<dbReference type="InterPro" id="IPR000873">
    <property type="entry name" value="AMP-dep_synth/lig_dom"/>
</dbReference>
<dbReference type="InterPro" id="IPR010071">
    <property type="entry name" value="AA_adenyl_dom"/>
</dbReference>